<dbReference type="Pfam" id="PF00171">
    <property type="entry name" value="Aldedh"/>
    <property type="match status" value="1"/>
</dbReference>
<keyword evidence="2" id="KW-0520">NAD</keyword>
<dbReference type="InterPro" id="IPR016161">
    <property type="entry name" value="Ald_DH/histidinol_DH"/>
</dbReference>
<evidence type="ECO:0000259" key="3">
    <source>
        <dbReference type="Pfam" id="PF00171"/>
    </source>
</evidence>
<evidence type="ECO:0000313" key="5">
    <source>
        <dbReference type="Proteomes" id="UP000015105"/>
    </source>
</evidence>
<feature type="domain" description="Aldehyde dehydrogenase" evidence="3">
    <location>
        <begin position="18"/>
        <end position="85"/>
    </location>
</feature>
<evidence type="ECO:0000313" key="4">
    <source>
        <dbReference type="EnsemblPlants" id="AET5Gv21226700.1"/>
    </source>
</evidence>
<dbReference type="Gramene" id="AET5Gv21226700.1">
    <property type="protein sequence ID" value="AET5Gv21226700.1"/>
    <property type="gene ID" value="AET5Gv21226700"/>
</dbReference>
<dbReference type="Proteomes" id="UP000015105">
    <property type="component" value="Chromosome 5D"/>
</dbReference>
<dbReference type="SUPFAM" id="SSF53720">
    <property type="entry name" value="ALDH-like"/>
    <property type="match status" value="1"/>
</dbReference>
<dbReference type="InterPro" id="IPR016162">
    <property type="entry name" value="Ald_DH_N"/>
</dbReference>
<protein>
    <recommendedName>
        <fullName evidence="3">Aldehyde dehydrogenase domain-containing protein</fullName>
    </recommendedName>
</protein>
<dbReference type="InterPro" id="IPR015590">
    <property type="entry name" value="Aldehyde_DH_dom"/>
</dbReference>
<dbReference type="PANTHER" id="PTHR43860">
    <property type="entry name" value="BETAINE ALDEHYDE DEHYDROGENASE"/>
    <property type="match status" value="1"/>
</dbReference>
<organism evidence="4 5">
    <name type="scientific">Aegilops tauschii subsp. strangulata</name>
    <name type="common">Goatgrass</name>
    <dbReference type="NCBI Taxonomy" id="200361"/>
    <lineage>
        <taxon>Eukaryota</taxon>
        <taxon>Viridiplantae</taxon>
        <taxon>Streptophyta</taxon>
        <taxon>Embryophyta</taxon>
        <taxon>Tracheophyta</taxon>
        <taxon>Spermatophyta</taxon>
        <taxon>Magnoliopsida</taxon>
        <taxon>Liliopsida</taxon>
        <taxon>Poales</taxon>
        <taxon>Poaceae</taxon>
        <taxon>BOP clade</taxon>
        <taxon>Pooideae</taxon>
        <taxon>Triticodae</taxon>
        <taxon>Triticeae</taxon>
        <taxon>Triticinae</taxon>
        <taxon>Aegilops</taxon>
    </lineage>
</organism>
<comment type="similarity">
    <text evidence="1">Belongs to the aldehyde dehydrogenase family.</text>
</comment>
<name>A0A453ML10_AEGTS</name>
<dbReference type="AlphaFoldDB" id="A0A453ML10"/>
<dbReference type="PANTHER" id="PTHR43860:SF2">
    <property type="entry name" value="BETAINE ALDEHYDE DEHYDROGENASE-RELATED"/>
    <property type="match status" value="1"/>
</dbReference>
<evidence type="ECO:0000256" key="1">
    <source>
        <dbReference type="ARBA" id="ARBA00009986"/>
    </source>
</evidence>
<dbReference type="STRING" id="200361.A0A453ML10"/>
<proteinExistence type="inferred from homology"/>
<keyword evidence="5" id="KW-1185">Reference proteome</keyword>
<dbReference type="Gene3D" id="3.40.605.10">
    <property type="entry name" value="Aldehyde Dehydrogenase, Chain A, domain 1"/>
    <property type="match status" value="1"/>
</dbReference>
<dbReference type="GO" id="GO:0004029">
    <property type="term" value="F:aldehyde dehydrogenase (NAD+) activity"/>
    <property type="evidence" value="ECO:0007669"/>
    <property type="project" value="UniProtKB-ARBA"/>
</dbReference>
<reference evidence="5" key="1">
    <citation type="journal article" date="2014" name="Science">
        <title>Ancient hybridizations among the ancestral genomes of bread wheat.</title>
        <authorList>
            <consortium name="International Wheat Genome Sequencing Consortium,"/>
            <person name="Marcussen T."/>
            <person name="Sandve S.R."/>
            <person name="Heier L."/>
            <person name="Spannagl M."/>
            <person name="Pfeifer M."/>
            <person name="Jakobsen K.S."/>
            <person name="Wulff B.B."/>
            <person name="Steuernagel B."/>
            <person name="Mayer K.F."/>
            <person name="Olsen O.A."/>
        </authorList>
    </citation>
    <scope>NUCLEOTIDE SEQUENCE [LARGE SCALE GENOMIC DNA]</scope>
    <source>
        <strain evidence="5">cv. AL8/78</strain>
    </source>
</reference>
<accession>A0A453ML10</accession>
<reference evidence="4" key="3">
    <citation type="journal article" date="2017" name="Nature">
        <title>Genome sequence of the progenitor of the wheat D genome Aegilops tauschii.</title>
        <authorList>
            <person name="Luo M.C."/>
            <person name="Gu Y.Q."/>
            <person name="Puiu D."/>
            <person name="Wang H."/>
            <person name="Twardziok S.O."/>
            <person name="Deal K.R."/>
            <person name="Huo N."/>
            <person name="Zhu T."/>
            <person name="Wang L."/>
            <person name="Wang Y."/>
            <person name="McGuire P.E."/>
            <person name="Liu S."/>
            <person name="Long H."/>
            <person name="Ramasamy R.K."/>
            <person name="Rodriguez J.C."/>
            <person name="Van S.L."/>
            <person name="Yuan L."/>
            <person name="Wang Z."/>
            <person name="Xia Z."/>
            <person name="Xiao L."/>
            <person name="Anderson O.D."/>
            <person name="Ouyang S."/>
            <person name="Liang Y."/>
            <person name="Zimin A.V."/>
            <person name="Pertea G."/>
            <person name="Qi P."/>
            <person name="Bennetzen J.L."/>
            <person name="Dai X."/>
            <person name="Dawson M.W."/>
            <person name="Muller H.G."/>
            <person name="Kugler K."/>
            <person name="Rivarola-Duarte L."/>
            <person name="Spannagl M."/>
            <person name="Mayer K.F.X."/>
            <person name="Lu F.H."/>
            <person name="Bevan M.W."/>
            <person name="Leroy P."/>
            <person name="Li P."/>
            <person name="You F.M."/>
            <person name="Sun Q."/>
            <person name="Liu Z."/>
            <person name="Lyons E."/>
            <person name="Wicker T."/>
            <person name="Salzberg S.L."/>
            <person name="Devos K.M."/>
            <person name="Dvorak J."/>
        </authorList>
    </citation>
    <scope>NUCLEOTIDE SEQUENCE [LARGE SCALE GENOMIC DNA]</scope>
    <source>
        <strain evidence="4">cv. AL8/78</strain>
    </source>
</reference>
<dbReference type="EnsemblPlants" id="AET5Gv21226700.1">
    <property type="protein sequence ID" value="AET5Gv21226700.1"/>
    <property type="gene ID" value="AET5Gv21226700"/>
</dbReference>
<reference evidence="4" key="4">
    <citation type="submission" date="2019-03" db="UniProtKB">
        <authorList>
            <consortium name="EnsemblPlants"/>
        </authorList>
    </citation>
    <scope>IDENTIFICATION</scope>
</reference>
<reference evidence="4" key="5">
    <citation type="journal article" date="2021" name="G3 (Bethesda)">
        <title>Aegilops tauschii genome assembly Aet v5.0 features greater sequence contiguity and improved annotation.</title>
        <authorList>
            <person name="Wang L."/>
            <person name="Zhu T."/>
            <person name="Rodriguez J.C."/>
            <person name="Deal K.R."/>
            <person name="Dubcovsky J."/>
            <person name="McGuire P.E."/>
            <person name="Lux T."/>
            <person name="Spannagl M."/>
            <person name="Mayer K.F.X."/>
            <person name="Baldrich P."/>
            <person name="Meyers B.C."/>
            <person name="Huo N."/>
            <person name="Gu Y.Q."/>
            <person name="Zhou H."/>
            <person name="Devos K.M."/>
            <person name="Bennetzen J.L."/>
            <person name="Unver T."/>
            <person name="Budak H."/>
            <person name="Gulick P.J."/>
            <person name="Galiba G."/>
            <person name="Kalapos B."/>
            <person name="Nelson D.R."/>
            <person name="Li P."/>
            <person name="You F.M."/>
            <person name="Luo M.C."/>
            <person name="Dvorak J."/>
        </authorList>
    </citation>
    <scope>NUCLEOTIDE SEQUENCE [LARGE SCALE GENOMIC DNA]</scope>
    <source>
        <strain evidence="4">cv. AL8/78</strain>
    </source>
</reference>
<evidence type="ECO:0000256" key="2">
    <source>
        <dbReference type="ARBA" id="ARBA00023027"/>
    </source>
</evidence>
<reference evidence="5" key="2">
    <citation type="journal article" date="2017" name="Nat. Plants">
        <title>The Aegilops tauschii genome reveals multiple impacts of transposons.</title>
        <authorList>
            <person name="Zhao G."/>
            <person name="Zou C."/>
            <person name="Li K."/>
            <person name="Wang K."/>
            <person name="Li T."/>
            <person name="Gao L."/>
            <person name="Zhang X."/>
            <person name="Wang H."/>
            <person name="Yang Z."/>
            <person name="Liu X."/>
            <person name="Jiang W."/>
            <person name="Mao L."/>
            <person name="Kong X."/>
            <person name="Jiao Y."/>
            <person name="Jia J."/>
        </authorList>
    </citation>
    <scope>NUCLEOTIDE SEQUENCE [LARGE SCALE GENOMIC DNA]</scope>
    <source>
        <strain evidence="5">cv. AL8/78</strain>
    </source>
</reference>
<sequence length="102" mass="11122">MVATTKIPQWQLFIDGDWRASSLGRRLPVINPTTEASIGEIPAGTSEDVDAAVVAARAALKRNRGRDWSRAPGAVRAKYLRAITAKVLLSCCFRAQLQQLAM</sequence>